<evidence type="ECO:0000313" key="2">
    <source>
        <dbReference type="EMBL" id="GAA1860935.1"/>
    </source>
</evidence>
<proteinExistence type="predicted"/>
<dbReference type="Proteomes" id="UP001501094">
    <property type="component" value="Unassembled WGS sequence"/>
</dbReference>
<gene>
    <name evidence="2" type="ORF">GCM10009751_18230</name>
</gene>
<keyword evidence="3" id="KW-1185">Reference proteome</keyword>
<feature type="region of interest" description="Disordered" evidence="1">
    <location>
        <begin position="89"/>
        <end position="108"/>
    </location>
</feature>
<organism evidence="2 3">
    <name type="scientific">Myceligenerans crystallogenes</name>
    <dbReference type="NCBI Taxonomy" id="316335"/>
    <lineage>
        <taxon>Bacteria</taxon>
        <taxon>Bacillati</taxon>
        <taxon>Actinomycetota</taxon>
        <taxon>Actinomycetes</taxon>
        <taxon>Micrococcales</taxon>
        <taxon>Promicromonosporaceae</taxon>
        <taxon>Myceligenerans</taxon>
    </lineage>
</organism>
<accession>A0ABN2NAW5</accession>
<reference evidence="2 3" key="1">
    <citation type="journal article" date="2019" name="Int. J. Syst. Evol. Microbiol.">
        <title>The Global Catalogue of Microorganisms (GCM) 10K type strain sequencing project: providing services to taxonomists for standard genome sequencing and annotation.</title>
        <authorList>
            <consortium name="The Broad Institute Genomics Platform"/>
            <consortium name="The Broad Institute Genome Sequencing Center for Infectious Disease"/>
            <person name="Wu L."/>
            <person name="Ma J."/>
        </authorList>
    </citation>
    <scope>NUCLEOTIDE SEQUENCE [LARGE SCALE GENOMIC DNA]</scope>
    <source>
        <strain evidence="2 3">JCM 14326</strain>
    </source>
</reference>
<name>A0ABN2NAW5_9MICO</name>
<evidence type="ECO:0000313" key="3">
    <source>
        <dbReference type="Proteomes" id="UP001501094"/>
    </source>
</evidence>
<comment type="caution">
    <text evidence="2">The sequence shown here is derived from an EMBL/GenBank/DDBJ whole genome shotgun (WGS) entry which is preliminary data.</text>
</comment>
<feature type="compositionally biased region" description="Basic and acidic residues" evidence="1">
    <location>
        <begin position="1"/>
        <end position="10"/>
    </location>
</feature>
<sequence length="233" mass="25648">MTIEEYRDQAEELGASLSETVEDAPRDPNGPDGPNDLVSSGVGLVDAEGGFQRENAWKYWTWDSTITFAKGSGTSPKDAADRMAEALDSNGWTGTKDPGETVGTYEYRRPDTDNSNGWYVQLSFRHRSQQLHVKIVSPSTDASDGTSAAARQFDDVAWRLETMLATGEQALEGERLSFMFGSKGSKAEFLDAMTRWKTAATEIREFIRAAREDLGLPSSSISLVEQSFHRSTS</sequence>
<protein>
    <submittedName>
        <fullName evidence="2">Uncharacterized protein</fullName>
    </submittedName>
</protein>
<feature type="region of interest" description="Disordered" evidence="1">
    <location>
        <begin position="1"/>
        <end position="42"/>
    </location>
</feature>
<dbReference type="RefSeq" id="WP_344101813.1">
    <property type="nucleotide sequence ID" value="NZ_BAAANL010000003.1"/>
</dbReference>
<evidence type="ECO:0000256" key="1">
    <source>
        <dbReference type="SAM" id="MobiDB-lite"/>
    </source>
</evidence>
<dbReference type="EMBL" id="BAAANL010000003">
    <property type="protein sequence ID" value="GAA1860935.1"/>
    <property type="molecule type" value="Genomic_DNA"/>
</dbReference>